<evidence type="ECO:0000313" key="2">
    <source>
        <dbReference type="Proteomes" id="UP000199377"/>
    </source>
</evidence>
<protein>
    <submittedName>
        <fullName evidence="1">Uncharacterized protein</fullName>
    </submittedName>
</protein>
<dbReference type="EMBL" id="FOQH01000001">
    <property type="protein sequence ID" value="SFH65521.1"/>
    <property type="molecule type" value="Genomic_DNA"/>
</dbReference>
<keyword evidence="2" id="KW-1185">Reference proteome</keyword>
<reference evidence="1 2" key="1">
    <citation type="submission" date="2016-10" db="EMBL/GenBank/DDBJ databases">
        <authorList>
            <person name="de Groot N.N."/>
        </authorList>
    </citation>
    <scope>NUCLEOTIDE SEQUENCE [LARGE SCALE GENOMIC DNA]</scope>
    <source>
        <strain evidence="1 2">CGMCC 1.11030</strain>
    </source>
</reference>
<sequence length="141" mass="15305">MEPVLKSLGLMVTAAVGLGGIAVSAWNYAATQELAARRPFLERQMTLCFEASRLAAQLATSPDAAARAKAGARFEELYWGELAIVEDAPVEQAMVAFRRKWTAGEDPTALRVPALTIAHRCRELVLSSWDIDLGPLPSLRP</sequence>
<organism evidence="1 2">
    <name type="scientific">Albimonas pacifica</name>
    <dbReference type="NCBI Taxonomy" id="1114924"/>
    <lineage>
        <taxon>Bacteria</taxon>
        <taxon>Pseudomonadati</taxon>
        <taxon>Pseudomonadota</taxon>
        <taxon>Alphaproteobacteria</taxon>
        <taxon>Rhodobacterales</taxon>
        <taxon>Paracoccaceae</taxon>
        <taxon>Albimonas</taxon>
    </lineage>
</organism>
<dbReference type="STRING" id="1114924.SAMN05216258_101329"/>
<dbReference type="RefSeq" id="WP_092857155.1">
    <property type="nucleotide sequence ID" value="NZ_FOQH01000001.1"/>
</dbReference>
<accession>A0A1I3BUU1</accession>
<dbReference type="AlphaFoldDB" id="A0A1I3BUU1"/>
<name>A0A1I3BUU1_9RHOB</name>
<evidence type="ECO:0000313" key="1">
    <source>
        <dbReference type="EMBL" id="SFH65521.1"/>
    </source>
</evidence>
<dbReference type="Proteomes" id="UP000199377">
    <property type="component" value="Unassembled WGS sequence"/>
</dbReference>
<dbReference type="OrthoDB" id="7064750at2"/>
<gene>
    <name evidence="1" type="ORF">SAMN05216258_101329</name>
</gene>
<proteinExistence type="predicted"/>